<evidence type="ECO:0000313" key="2">
    <source>
        <dbReference type="EMBL" id="RIA85854.1"/>
    </source>
</evidence>
<keyword evidence="1" id="KW-1133">Transmembrane helix</keyword>
<keyword evidence="1" id="KW-0812">Transmembrane</keyword>
<feature type="transmembrane region" description="Helical" evidence="1">
    <location>
        <begin position="77"/>
        <end position="96"/>
    </location>
</feature>
<gene>
    <name evidence="2" type="ORF">C1645_781024</name>
</gene>
<reference evidence="2 3" key="1">
    <citation type="submission" date="2018-06" db="EMBL/GenBank/DDBJ databases">
        <title>Comparative genomics reveals the genomic features of Rhizophagus irregularis, R. cerebriforme, R. diaphanum and Gigaspora rosea, and their symbiotic lifestyle signature.</title>
        <authorList>
            <person name="Morin E."/>
            <person name="San Clemente H."/>
            <person name="Chen E.C.H."/>
            <person name="De La Providencia I."/>
            <person name="Hainaut M."/>
            <person name="Kuo A."/>
            <person name="Kohler A."/>
            <person name="Murat C."/>
            <person name="Tang N."/>
            <person name="Roy S."/>
            <person name="Loubradou J."/>
            <person name="Henrissat B."/>
            <person name="Grigoriev I.V."/>
            <person name="Corradi N."/>
            <person name="Roux C."/>
            <person name="Martin F.M."/>
        </authorList>
    </citation>
    <scope>NUCLEOTIDE SEQUENCE [LARGE SCALE GENOMIC DNA]</scope>
    <source>
        <strain evidence="2 3">DAOM 227022</strain>
    </source>
</reference>
<dbReference type="EMBL" id="QKYT01000400">
    <property type="protein sequence ID" value="RIA85854.1"/>
    <property type="molecule type" value="Genomic_DNA"/>
</dbReference>
<evidence type="ECO:0000313" key="3">
    <source>
        <dbReference type="Proteomes" id="UP000265703"/>
    </source>
</evidence>
<dbReference type="AlphaFoldDB" id="A0A397ST59"/>
<protein>
    <submittedName>
        <fullName evidence="2">Uncharacterized protein</fullName>
    </submittedName>
</protein>
<sequence>MEKSCLNKLGIVYHCWSYFFILLYKLFMCVYLYIYISFLNFEKLILACFDHVIYVASILMVNWFASGLDFGVKAWCYVCRPYLNLMIFSFTCLFFGSKDRVTDWG</sequence>
<comment type="caution">
    <text evidence="2">The sequence shown here is derived from an EMBL/GenBank/DDBJ whole genome shotgun (WGS) entry which is preliminary data.</text>
</comment>
<proteinExistence type="predicted"/>
<evidence type="ECO:0000256" key="1">
    <source>
        <dbReference type="SAM" id="Phobius"/>
    </source>
</evidence>
<name>A0A397ST59_9GLOM</name>
<feature type="transmembrane region" description="Helical" evidence="1">
    <location>
        <begin position="44"/>
        <end position="65"/>
    </location>
</feature>
<accession>A0A397ST59</accession>
<organism evidence="2 3">
    <name type="scientific">Glomus cerebriforme</name>
    <dbReference type="NCBI Taxonomy" id="658196"/>
    <lineage>
        <taxon>Eukaryota</taxon>
        <taxon>Fungi</taxon>
        <taxon>Fungi incertae sedis</taxon>
        <taxon>Mucoromycota</taxon>
        <taxon>Glomeromycotina</taxon>
        <taxon>Glomeromycetes</taxon>
        <taxon>Glomerales</taxon>
        <taxon>Glomeraceae</taxon>
        <taxon>Glomus</taxon>
    </lineage>
</organism>
<keyword evidence="3" id="KW-1185">Reference proteome</keyword>
<dbReference type="Proteomes" id="UP000265703">
    <property type="component" value="Unassembled WGS sequence"/>
</dbReference>
<keyword evidence="1" id="KW-0472">Membrane</keyword>
<feature type="transmembrane region" description="Helical" evidence="1">
    <location>
        <begin position="12"/>
        <end position="38"/>
    </location>
</feature>